<dbReference type="InterPro" id="IPR050488">
    <property type="entry name" value="Ig_Fc_receptor"/>
</dbReference>
<feature type="domain" description="Ig-like" evidence="4">
    <location>
        <begin position="472"/>
        <end position="558"/>
    </location>
</feature>
<keyword evidence="6" id="KW-1185">Reference proteome</keyword>
<dbReference type="InterPro" id="IPR003598">
    <property type="entry name" value="Ig_sub2"/>
</dbReference>
<feature type="domain" description="Ig-like" evidence="4">
    <location>
        <begin position="104"/>
        <end position="184"/>
    </location>
</feature>
<sequence length="667" mass="74176">MEHILLCVLLSLPVASVSVSPQGLLYSGETVTLQCIIPGYTDWMYYWYKNNQHLPDETSKVIDITIPITQTGLVGQYRCEGTRTDRPQWSQPSGDITISVTGLPKATLTVKPNPAYHGETVTLTCSVGSDSIWSYQWYKDRNENVVSQSVRHTITGDTLTISSVAESDQGQYWCQGEIQSRSISSIISDPVRVTLNALPTASVKIVTPQGLLYTGETVTLQCDISDYTGWTYSWFRDNQELPIQTRKNTISLPDQAGQYKCVGTRRGRPQKSYLSSALPIIITALPKATLTVKPNPGFPGETVTLTCSVGSDSSWSYQWYKDRNDNVVSQSVRHTVTGDTLIISRVAESDQGQYWCEGNRVSRPTSSLTSDPVTLTVKDSRPTATLSLDQANVFTGDRVTLTCTVESYGWEFYWYRHRPDSTPVTSTSGYSYTLSRVSVSDGGQYWCRAGRGDPVYYTLYSDPVHINITEIPIAVLTLQPNWTQIFRGETVTMRCDIQGGDTDWRYEWYMNGYSVYSNTKSEYRISPVYMSSSGSYTCKGVKGRTFSKTSDAVQLTVSDTPKAVLSVSSQWLNPGDSVYLSCEVDKTSTGWRFSWYRTVPYRAGLPSLSDQSYSLQPLSDNGTTEDSCTLIPAGPTHTGGYVCRAGRGDPFYDTLYSEPQFLWSGGN</sequence>
<dbReference type="AlphaFoldDB" id="A0AAN8Q4Z7"/>
<dbReference type="PROSITE" id="PS50835">
    <property type="entry name" value="IG_LIKE"/>
    <property type="match status" value="7"/>
</dbReference>
<feature type="domain" description="Ig-like" evidence="4">
    <location>
        <begin position="13"/>
        <end position="101"/>
    </location>
</feature>
<accession>A0AAN8Q4Z7</accession>
<dbReference type="InterPro" id="IPR036179">
    <property type="entry name" value="Ig-like_dom_sf"/>
</dbReference>
<dbReference type="CDD" id="cd00096">
    <property type="entry name" value="Ig"/>
    <property type="match status" value="1"/>
</dbReference>
<dbReference type="Gene3D" id="2.60.40.10">
    <property type="entry name" value="Immunoglobulins"/>
    <property type="match status" value="7"/>
</dbReference>
<name>A0AAN8Q4Z7_9TELE</name>
<keyword evidence="1 3" id="KW-0732">Signal</keyword>
<proteinExistence type="predicted"/>
<evidence type="ECO:0000256" key="1">
    <source>
        <dbReference type="ARBA" id="ARBA00022729"/>
    </source>
</evidence>
<dbReference type="InterPro" id="IPR013783">
    <property type="entry name" value="Ig-like_fold"/>
</dbReference>
<evidence type="ECO:0000313" key="5">
    <source>
        <dbReference type="EMBL" id="KAK6291904.1"/>
    </source>
</evidence>
<dbReference type="GO" id="GO:0007166">
    <property type="term" value="P:cell surface receptor signaling pathway"/>
    <property type="evidence" value="ECO:0007669"/>
    <property type="project" value="TreeGrafter"/>
</dbReference>
<dbReference type="GO" id="GO:0009897">
    <property type="term" value="C:external side of plasma membrane"/>
    <property type="evidence" value="ECO:0007669"/>
    <property type="project" value="TreeGrafter"/>
</dbReference>
<organism evidence="5 6">
    <name type="scientific">Coregonus suidteri</name>
    <dbReference type="NCBI Taxonomy" id="861788"/>
    <lineage>
        <taxon>Eukaryota</taxon>
        <taxon>Metazoa</taxon>
        <taxon>Chordata</taxon>
        <taxon>Craniata</taxon>
        <taxon>Vertebrata</taxon>
        <taxon>Euteleostomi</taxon>
        <taxon>Actinopterygii</taxon>
        <taxon>Neopterygii</taxon>
        <taxon>Teleostei</taxon>
        <taxon>Protacanthopterygii</taxon>
        <taxon>Salmoniformes</taxon>
        <taxon>Salmonidae</taxon>
        <taxon>Coregoninae</taxon>
        <taxon>Coregonus</taxon>
    </lineage>
</organism>
<evidence type="ECO:0000256" key="2">
    <source>
        <dbReference type="ARBA" id="ARBA00023157"/>
    </source>
</evidence>
<dbReference type="SUPFAM" id="SSF48726">
    <property type="entry name" value="Immunoglobulin"/>
    <property type="match status" value="7"/>
</dbReference>
<dbReference type="SMART" id="SM00409">
    <property type="entry name" value="IG"/>
    <property type="match status" value="7"/>
</dbReference>
<feature type="signal peptide" evidence="3">
    <location>
        <begin position="1"/>
        <end position="18"/>
    </location>
</feature>
<dbReference type="InterPro" id="IPR007110">
    <property type="entry name" value="Ig-like_dom"/>
</dbReference>
<dbReference type="InterPro" id="IPR003599">
    <property type="entry name" value="Ig_sub"/>
</dbReference>
<evidence type="ECO:0000256" key="3">
    <source>
        <dbReference type="SAM" id="SignalP"/>
    </source>
</evidence>
<dbReference type="Pfam" id="PF13895">
    <property type="entry name" value="Ig_2"/>
    <property type="match status" value="2"/>
</dbReference>
<protein>
    <recommendedName>
        <fullName evidence="4">Ig-like domain-containing protein</fullName>
    </recommendedName>
</protein>
<feature type="domain" description="Ig-like" evidence="4">
    <location>
        <begin position="382"/>
        <end position="449"/>
    </location>
</feature>
<feature type="domain" description="Ig-like" evidence="4">
    <location>
        <begin position="561"/>
        <end position="645"/>
    </location>
</feature>
<reference evidence="5 6" key="1">
    <citation type="submission" date="2021-04" db="EMBL/GenBank/DDBJ databases">
        <authorList>
            <person name="De Guttry C."/>
            <person name="Zahm M."/>
            <person name="Klopp C."/>
            <person name="Cabau C."/>
            <person name="Louis A."/>
            <person name="Berthelot C."/>
            <person name="Parey E."/>
            <person name="Roest Crollius H."/>
            <person name="Montfort J."/>
            <person name="Robinson-Rechavi M."/>
            <person name="Bucao C."/>
            <person name="Bouchez O."/>
            <person name="Gislard M."/>
            <person name="Lluch J."/>
            <person name="Milhes M."/>
            <person name="Lampietro C."/>
            <person name="Lopez Roques C."/>
            <person name="Donnadieu C."/>
            <person name="Braasch I."/>
            <person name="Desvignes T."/>
            <person name="Postlethwait J."/>
            <person name="Bobe J."/>
            <person name="Wedekind C."/>
            <person name="Guiguen Y."/>
        </authorList>
    </citation>
    <scope>NUCLEOTIDE SEQUENCE [LARGE SCALE GENOMIC DNA]</scope>
    <source>
        <strain evidence="5">Cs_M1</strain>
        <tissue evidence="5">Blood</tissue>
    </source>
</reference>
<feature type="domain" description="Ig-like" evidence="4">
    <location>
        <begin position="199"/>
        <end position="275"/>
    </location>
</feature>
<dbReference type="Proteomes" id="UP001356427">
    <property type="component" value="Unassembled WGS sequence"/>
</dbReference>
<evidence type="ECO:0000313" key="6">
    <source>
        <dbReference type="Proteomes" id="UP001356427"/>
    </source>
</evidence>
<dbReference type="PANTHER" id="PTHR11481:SF64">
    <property type="entry name" value="FC RECEPTOR-LIKE PROTEIN 4"/>
    <property type="match status" value="1"/>
</dbReference>
<comment type="caution">
    <text evidence="5">The sequence shown here is derived from an EMBL/GenBank/DDBJ whole genome shotgun (WGS) entry which is preliminary data.</text>
</comment>
<feature type="chain" id="PRO_5042933991" description="Ig-like domain-containing protein" evidence="3">
    <location>
        <begin position="19"/>
        <end position="667"/>
    </location>
</feature>
<dbReference type="Pfam" id="PF13927">
    <property type="entry name" value="Ig_3"/>
    <property type="match status" value="4"/>
</dbReference>
<dbReference type="PANTHER" id="PTHR11481">
    <property type="entry name" value="IMMUNOGLOBULIN FC RECEPTOR"/>
    <property type="match status" value="1"/>
</dbReference>
<dbReference type="GO" id="GO:0006955">
    <property type="term" value="P:immune response"/>
    <property type="evidence" value="ECO:0007669"/>
    <property type="project" value="TreeGrafter"/>
</dbReference>
<dbReference type="GO" id="GO:0004888">
    <property type="term" value="F:transmembrane signaling receptor activity"/>
    <property type="evidence" value="ECO:0007669"/>
    <property type="project" value="TreeGrafter"/>
</dbReference>
<dbReference type="SMART" id="SM00408">
    <property type="entry name" value="IGc2"/>
    <property type="match status" value="6"/>
</dbReference>
<dbReference type="FunFam" id="2.60.40.10:FF:001607">
    <property type="entry name" value="Leukocyte immune-type receptor TS32.15 L2.5a"/>
    <property type="match status" value="1"/>
</dbReference>
<evidence type="ECO:0000259" key="4">
    <source>
        <dbReference type="PROSITE" id="PS50835"/>
    </source>
</evidence>
<keyword evidence="2" id="KW-1015">Disulfide bond</keyword>
<feature type="domain" description="Ig-like" evidence="4">
    <location>
        <begin position="286"/>
        <end position="376"/>
    </location>
</feature>
<dbReference type="EMBL" id="JAGTTL010000039">
    <property type="protein sequence ID" value="KAK6291904.1"/>
    <property type="molecule type" value="Genomic_DNA"/>
</dbReference>
<gene>
    <name evidence="5" type="ORF">J4Q44_G00376890</name>
</gene>